<dbReference type="STRING" id="671065.MetMK1DRAFT_00031170"/>
<accession>H2C946</accession>
<protein>
    <submittedName>
        <fullName evidence="2">Universal archaeal metal-binding-domain/4Fe-4S-binding-domain containing ABC transporter, ATP-binding protein</fullName>
    </submittedName>
</protein>
<feature type="domain" description="Diphthamide synthase" evidence="1">
    <location>
        <begin position="1"/>
        <end position="221"/>
    </location>
</feature>
<dbReference type="Gene3D" id="3.40.50.620">
    <property type="entry name" value="HUPs"/>
    <property type="match status" value="1"/>
</dbReference>
<dbReference type="PANTHER" id="PTHR12196:SF2">
    <property type="entry name" value="DIPHTHINE--AMMONIA LIGASE"/>
    <property type="match status" value="1"/>
</dbReference>
<dbReference type="Pfam" id="PF01902">
    <property type="entry name" value="Diphthami_syn_2"/>
    <property type="match status" value="1"/>
</dbReference>
<evidence type="ECO:0000313" key="3">
    <source>
        <dbReference type="Proteomes" id="UP000003980"/>
    </source>
</evidence>
<dbReference type="GO" id="GO:0017178">
    <property type="term" value="F:diphthine-ammonia ligase activity"/>
    <property type="evidence" value="ECO:0007669"/>
    <property type="project" value="TreeGrafter"/>
</dbReference>
<dbReference type="eggNOG" id="arCOG00035">
    <property type="taxonomic scope" value="Archaea"/>
</dbReference>
<reference evidence="2 3" key="1">
    <citation type="submission" date="2012-01" db="EMBL/GenBank/DDBJ databases">
        <title>Improved High-Quality Draft sequence of Metallosphaera yellowstonensis MK1.</title>
        <authorList>
            <consortium name="US DOE Joint Genome Institute"/>
            <person name="Lucas S."/>
            <person name="Han J."/>
            <person name="Cheng J.-F."/>
            <person name="Goodwin L."/>
            <person name="Pitluck S."/>
            <person name="Peters L."/>
            <person name="Teshima H."/>
            <person name="Detter J.C."/>
            <person name="Han C."/>
            <person name="Tapia R."/>
            <person name="Land M."/>
            <person name="Hauser L."/>
            <person name="Kyrpides N."/>
            <person name="Kozubal M."/>
            <person name="Macur R.E."/>
            <person name="Jay Z."/>
            <person name="Inskeep W."/>
            <person name="Woyke T."/>
        </authorList>
    </citation>
    <scope>NUCLEOTIDE SEQUENCE [LARGE SCALE GENOMIC DNA]</scope>
    <source>
        <strain evidence="2 3">MK1</strain>
    </source>
</reference>
<dbReference type="RefSeq" id="WP_009075349.1">
    <property type="nucleotide sequence ID" value="NZ_JH597770.1"/>
</dbReference>
<dbReference type="AlphaFoldDB" id="H2C946"/>
<proteinExistence type="predicted"/>
<dbReference type="PANTHER" id="PTHR12196">
    <property type="entry name" value="DOMAIN OF UNKNOWN FUNCTION 71 DUF71 -CONTAINING PROTEIN"/>
    <property type="match status" value="1"/>
</dbReference>
<dbReference type="OrthoDB" id="372052at2157"/>
<dbReference type="CDD" id="cd01994">
    <property type="entry name" value="AANH_PF0828-like"/>
    <property type="match status" value="1"/>
</dbReference>
<dbReference type="GO" id="GO:0005524">
    <property type="term" value="F:ATP binding"/>
    <property type="evidence" value="ECO:0007669"/>
    <property type="project" value="UniProtKB-KW"/>
</dbReference>
<dbReference type="InterPro" id="IPR002761">
    <property type="entry name" value="Diphthami_syn_dom"/>
</dbReference>
<dbReference type="PIRSF" id="PIRSF039123">
    <property type="entry name" value="Diphthamide_synthase"/>
    <property type="match status" value="1"/>
</dbReference>
<dbReference type="NCBIfam" id="TIGR03679">
    <property type="entry name" value="arCOG00187"/>
    <property type="match status" value="1"/>
</dbReference>
<dbReference type="InterPro" id="IPR022427">
    <property type="entry name" value="MJ0570_ATP-bd"/>
</dbReference>
<dbReference type="Proteomes" id="UP000003980">
    <property type="component" value="Unassembled WGS sequence"/>
</dbReference>
<dbReference type="InterPro" id="IPR014729">
    <property type="entry name" value="Rossmann-like_a/b/a_fold"/>
</dbReference>
<keyword evidence="2" id="KW-0547">Nucleotide-binding</keyword>
<evidence type="ECO:0000259" key="1">
    <source>
        <dbReference type="Pfam" id="PF01902"/>
    </source>
</evidence>
<keyword evidence="3" id="KW-1185">Reference proteome</keyword>
<organism evidence="2 3">
    <name type="scientific">Metallosphaera yellowstonensis MK1</name>
    <dbReference type="NCBI Taxonomy" id="671065"/>
    <lineage>
        <taxon>Archaea</taxon>
        <taxon>Thermoproteota</taxon>
        <taxon>Thermoprotei</taxon>
        <taxon>Sulfolobales</taxon>
        <taxon>Sulfolobaceae</taxon>
        <taxon>Metallosphaera</taxon>
    </lineage>
</organism>
<dbReference type="HOGENOM" id="CLU_010289_0_2_2"/>
<dbReference type="InterPro" id="IPR030662">
    <property type="entry name" value="DPH6/MJ0570"/>
</dbReference>
<keyword evidence="2" id="KW-0067">ATP-binding</keyword>
<dbReference type="SUPFAM" id="SSF52402">
    <property type="entry name" value="Adenine nucleotide alpha hydrolases-like"/>
    <property type="match status" value="1"/>
</dbReference>
<dbReference type="GO" id="GO:0017183">
    <property type="term" value="P:protein histidyl modification to diphthamide"/>
    <property type="evidence" value="ECO:0007669"/>
    <property type="project" value="TreeGrafter"/>
</dbReference>
<sequence length="222" mass="25326">MEVCSLFSGGKDSTFALHVSILHGFRVKCLITVLPKRRDSWMFQSQNVDFTSYQADAMGLPLVRVESSGEKERELEDLREAFKIAKSMGAKGIVSGALLSDYQRININSVAHDVGLKTFSPLWRKDQERYLRELIKFGVKFIITSASAYGFPFHLVGKVIEEEDVELIVERARKYGFNPAFEGGEAETFVVEAPLFRRKLNVEGVVRKIGEFEWIFQIERIH</sequence>
<gene>
    <name evidence="2" type="ORF">MetMK1DRAFT_00031170</name>
</gene>
<name>H2C946_9CREN</name>
<evidence type="ECO:0000313" key="2">
    <source>
        <dbReference type="EMBL" id="EHP68672.1"/>
    </source>
</evidence>
<dbReference type="NCBIfam" id="TIGR00290">
    <property type="entry name" value="MJ0570_dom"/>
    <property type="match status" value="1"/>
</dbReference>
<dbReference type="EMBL" id="JH597770">
    <property type="protein sequence ID" value="EHP68672.1"/>
    <property type="molecule type" value="Genomic_DNA"/>
</dbReference>
<dbReference type="Gene3D" id="3.90.1490.10">
    <property type="entry name" value="putative n-type atp pyrophosphatase, domain 2"/>
    <property type="match status" value="1"/>
</dbReference>